<organism evidence="1 2">
    <name type="scientific">Trichonephila clavata</name>
    <name type="common">Joro spider</name>
    <name type="synonym">Nephila clavata</name>
    <dbReference type="NCBI Taxonomy" id="2740835"/>
    <lineage>
        <taxon>Eukaryota</taxon>
        <taxon>Metazoa</taxon>
        <taxon>Ecdysozoa</taxon>
        <taxon>Arthropoda</taxon>
        <taxon>Chelicerata</taxon>
        <taxon>Arachnida</taxon>
        <taxon>Araneae</taxon>
        <taxon>Araneomorphae</taxon>
        <taxon>Entelegynae</taxon>
        <taxon>Araneoidea</taxon>
        <taxon>Nephilidae</taxon>
        <taxon>Trichonephila</taxon>
    </lineage>
</organism>
<evidence type="ECO:0000313" key="1">
    <source>
        <dbReference type="EMBL" id="GFQ78560.1"/>
    </source>
</evidence>
<gene>
    <name evidence="1" type="primary">AVEN_22219_1</name>
    <name evidence="1" type="ORF">TNCT_596001</name>
</gene>
<evidence type="ECO:0000313" key="2">
    <source>
        <dbReference type="Proteomes" id="UP000887116"/>
    </source>
</evidence>
<reference evidence="1" key="1">
    <citation type="submission" date="2020-07" db="EMBL/GenBank/DDBJ databases">
        <title>Multicomponent nature underlies the extraordinary mechanical properties of spider dragline silk.</title>
        <authorList>
            <person name="Kono N."/>
            <person name="Nakamura H."/>
            <person name="Mori M."/>
            <person name="Yoshida Y."/>
            <person name="Ohtoshi R."/>
            <person name="Malay A.D."/>
            <person name="Moran D.A.P."/>
            <person name="Tomita M."/>
            <person name="Numata K."/>
            <person name="Arakawa K."/>
        </authorList>
    </citation>
    <scope>NUCLEOTIDE SEQUENCE</scope>
</reference>
<accession>A0A8X6KK65</accession>
<comment type="caution">
    <text evidence="1">The sequence shown here is derived from an EMBL/GenBank/DDBJ whole genome shotgun (WGS) entry which is preliminary data.</text>
</comment>
<dbReference type="EMBL" id="BMAO01002140">
    <property type="protein sequence ID" value="GFQ78560.1"/>
    <property type="molecule type" value="Genomic_DNA"/>
</dbReference>
<keyword evidence="2" id="KW-1185">Reference proteome</keyword>
<dbReference type="AlphaFoldDB" id="A0A8X6KK65"/>
<sequence>MSTFLRNRFSIETNNYANFNPGTTTAQRFKDYERILDADNYYPLDNTELTRLNSEQSYGSTNFPEFEESSFIETGNSNIDISNIAGEGISSETVPLLEGSKSIGSTLTSVGTPGLLATGTLIGTGLGIGIKKIVDNISTHGAVLPGSEYIGPGNPMPISAAKDKADQIAKSHDDDYLKAINYKPKSNMPTFTDQEIHDHFKKLIQTADEKANGRYCVKDTKTFWKGKEKEFSITLTRKSPIMKKVNLLFLEVFEKLQEKGADLRSSASSHNFY</sequence>
<dbReference type="Proteomes" id="UP000887116">
    <property type="component" value="Unassembled WGS sequence"/>
</dbReference>
<protein>
    <submittedName>
        <fullName evidence="1">Uncharacterized protein</fullName>
    </submittedName>
</protein>
<proteinExistence type="predicted"/>
<name>A0A8X6KK65_TRICU</name>